<dbReference type="SMART" id="SM01150">
    <property type="entry name" value="DUF1338"/>
    <property type="match status" value="1"/>
</dbReference>
<dbReference type="InterPro" id="IPR008146">
    <property type="entry name" value="Gln_synth_cat_dom"/>
</dbReference>
<dbReference type="CDD" id="cd16350">
    <property type="entry name" value="VOC_like"/>
    <property type="match status" value="1"/>
</dbReference>
<comment type="cofactor">
    <cofactor evidence="1">
        <name>Fe(2+)</name>
        <dbReference type="ChEBI" id="CHEBI:29033"/>
    </cofactor>
</comment>
<dbReference type="InterPro" id="IPR008942">
    <property type="entry name" value="ENTH_VHS"/>
</dbReference>
<feature type="compositionally biased region" description="Basic and acidic residues" evidence="12">
    <location>
        <begin position="1606"/>
        <end position="1617"/>
    </location>
</feature>
<dbReference type="GO" id="GO:0006396">
    <property type="term" value="P:RNA processing"/>
    <property type="evidence" value="ECO:0007669"/>
    <property type="project" value="InterPro"/>
</dbReference>
<sequence length="1935" mass="213470">MTGHCEPSADVRFVRLVWCDSVGLRRCKTVPFACLDVTKQRGLGLTRSCMAMQIWADACAAHTGLDAVGEVRLMPAGDPIRLPWHPQHAICLTDMHDPPGTPWSCCPRSALARTIAKARAQEGLDLQAGFETEFNLGKPAPAAKQLEQIHIPVDASLFCDSAAFDAMAPVLDSIADSLERMGVGLVQMHAESGCGQFEVATQHSSPLEAADQLLLTREAVTCVAARAGFEASLHPMPDPAAAGNSCHCHLSLQQEDGRSLMDDGTSQLGARAAAFFAGVLAHLPSLMVFTMPCIHSYRRMRPGAWAGAYRIWGAQNKEAPLRLCFLRGFAEMTNMELKSMDSTSNPYIALAAIITAGLLGMEKGLELPAAFNTDPSSLSSEEIEAAGLEALPTTLAEALQALNHDSDFLRALRATMGPELLMAFIRVKVAEAKTLHDGPRKSPVPTLLTPWSSWRIATGVGELTAAPHAHILPVAVASQTPPEPPKILQELSIDFGMYWDRTPAAVTICSLLQALSAEGAPVIFDHIAFRTIQAPGFGIDSIATVFTDFGYERRDQLDFPSKNIRAFWYSPPDPNSKLPRIFISELKVEKLSQKAQSIIGKYLPRAGKAGGRYAAFCAATGVIPWGIMDSDDYDSLLEESEYAAWTLTNGYAVNHTTVAVHRLQGWEGGLNKVNEEMTNRGFPLNLQGGVVKTSPDGFLLQSATVAERVPVSFSDGSNALLPGAYIEFAERMVLPQFQHLKPEEVREEHRRDGFEPALFWFYKNFDLDLKSTASAQLCCASGGQADLYLWAPFDPGRQIDMGQDALAFNVNRKKTPFQRHKEKEEDKKKRADAEAAKLYQEFEQFFGDSRDGDSKSFVRGGTIQPGSRPNLEAKKASSKYVPSFLPPAVANIPSPAAIKPEVPMPATGRSGGKPRNIDIMLQNLKRDQEAREERQRLRKEKGSGFDLLPEDGLGSFDDGDPFTTNLYVGNLAPEVDEEVLRKEFARFGVICSVKVMWPRDDDQRRRGRNCGFVAYTTRESAQNAKDELNGIMLRDNELKIGWGKAVTIPPAALAGGAAPALPLGLAALAAAKGASVPPPGMAAPLPWANQPQESEKKPHDGNGPDIEIKMPADANMRFIIDSMAVYILQDGPDFEQAIMAEQADKPEFKFLFDLQSAEHAFYVWRIYSLASGDSLRSWRIEPFVLLEDGPRFVPPLMTLSDGSHQTAAQRGGEARDKDKPLSELQRDRFEDLLRGLTVEKADICEAMVFALDNAECAFEIVEILTESLTLAETPPPTKVSRLFLVSDILHNSTAPVRNASRYRSRLEAVLPNIFESFQEVYLGLDSRITQEALRRHILRVLRVWRERFIFNDDFLNGLQACPPAASLHSLTCPPAALLSIYVAHLLLATFLSSVPMDSYEPSASGKQLAEQLESVANEDLEVRCRRNGLSTKGGKPSQITRLVALQSYLNGDEPQSQHPGGLLQTSGPELSLSQQETLHGEASTSQHPDDQPVLASLAAYADEAEAGPEATVERVPEPIAEPVSKWTLVDPDAEAEDLCMRPATGDSIFSDDEEAGPAPAPPPDPPATEAAWDSPAPDLSSPAPAATAAPSPDKRQAEPPGAQEATPRDSAAEEERRQRLRQVEVAVIMFREDLEDQGLSKEDLEGRVAGYRAKLVAAAEKSPASKADGPAASSSKHKKAAKAKEDSSSKGKERDAEKGRSKSSREHDSQKAAKDSKETRSRDKDRDRDREKDRERERERDRLRELEREKASSRRSARDEEPAKDRSEPVAEYREPSDSQRRRDRSRSRSRDRERERDRAVDEQSRDRDRDRGRERERDSSRLRERERDVPSRGRSSSPERSRAHERSTRSSWKHSRSRSRSRSRERPIERRPSKQASKHRSRSRSPARSSPAPEKSFRSKRSSRRSGSPVASVKPQERSKDSKHEKRSSKRRKA</sequence>
<evidence type="ECO:0000313" key="17">
    <source>
        <dbReference type="EMBL" id="KAK9865023.1"/>
    </source>
</evidence>
<evidence type="ECO:0000256" key="3">
    <source>
        <dbReference type="ARBA" id="ARBA00022964"/>
    </source>
</evidence>
<dbReference type="SMART" id="SM01115">
    <property type="entry name" value="cwf21"/>
    <property type="match status" value="1"/>
</dbReference>
<dbReference type="Pfam" id="PF08312">
    <property type="entry name" value="cwf21"/>
    <property type="match status" value="1"/>
</dbReference>
<feature type="region of interest" description="Disordered" evidence="12">
    <location>
        <begin position="1542"/>
        <end position="1621"/>
    </location>
</feature>
<dbReference type="InterPro" id="IPR012677">
    <property type="entry name" value="Nucleotide-bd_a/b_plait_sf"/>
</dbReference>
<dbReference type="Gene3D" id="3.30.70.330">
    <property type="match status" value="1"/>
</dbReference>
<dbReference type="SUPFAM" id="SSF109905">
    <property type="entry name" value="Surp module (SWAP domain)"/>
    <property type="match status" value="1"/>
</dbReference>
<reference evidence="17 18" key="1">
    <citation type="journal article" date="2024" name="Nat. Commun.">
        <title>Phylogenomics reveals the evolutionary origins of lichenization in chlorophyte algae.</title>
        <authorList>
            <person name="Puginier C."/>
            <person name="Libourel C."/>
            <person name="Otte J."/>
            <person name="Skaloud P."/>
            <person name="Haon M."/>
            <person name="Grisel S."/>
            <person name="Petersen M."/>
            <person name="Berrin J.G."/>
            <person name="Delaux P.M."/>
            <person name="Dal Grande F."/>
            <person name="Keller J."/>
        </authorList>
    </citation>
    <scope>NUCLEOTIDE SEQUENCE [LARGE SCALE GENOMIC DNA]</scope>
    <source>
        <strain evidence="17 18">SAG 2523</strain>
    </source>
</reference>
<evidence type="ECO:0000256" key="9">
    <source>
        <dbReference type="PROSITE-ProRule" id="PRU00176"/>
    </source>
</evidence>
<comment type="similarity">
    <text evidence="10 11">Belongs to the glutamine synthetase family.</text>
</comment>
<dbReference type="GO" id="GO:0006542">
    <property type="term" value="P:glutamine biosynthetic process"/>
    <property type="evidence" value="ECO:0007669"/>
    <property type="project" value="InterPro"/>
</dbReference>
<dbReference type="PANTHER" id="PTHR23140">
    <property type="entry name" value="RNA PROCESSING PROTEIN LD23810P"/>
    <property type="match status" value="1"/>
</dbReference>
<dbReference type="SUPFAM" id="SSF55931">
    <property type="entry name" value="Glutamine synthetase/guanido kinase"/>
    <property type="match status" value="1"/>
</dbReference>
<feature type="region of interest" description="Disordered" evidence="12">
    <location>
        <begin position="850"/>
        <end position="873"/>
    </location>
</feature>
<evidence type="ECO:0000313" key="18">
    <source>
        <dbReference type="Proteomes" id="UP001485043"/>
    </source>
</evidence>
<dbReference type="Pfam" id="PF07063">
    <property type="entry name" value="HGLS"/>
    <property type="match status" value="1"/>
</dbReference>
<dbReference type="PROSITE" id="PS51391">
    <property type="entry name" value="CID"/>
    <property type="match status" value="1"/>
</dbReference>
<dbReference type="SMART" id="SM00648">
    <property type="entry name" value="SWAP"/>
    <property type="match status" value="1"/>
</dbReference>
<evidence type="ECO:0000256" key="2">
    <source>
        <dbReference type="ARBA" id="ARBA00022884"/>
    </source>
</evidence>
<dbReference type="EMBL" id="JALJOV010000291">
    <property type="protein sequence ID" value="KAK9865023.1"/>
    <property type="molecule type" value="Genomic_DNA"/>
</dbReference>
<dbReference type="GO" id="GO:0005634">
    <property type="term" value="C:nucleus"/>
    <property type="evidence" value="ECO:0007669"/>
    <property type="project" value="TreeGrafter"/>
</dbReference>
<evidence type="ECO:0000256" key="11">
    <source>
        <dbReference type="RuleBase" id="RU000384"/>
    </source>
</evidence>
<protein>
    <recommendedName>
        <fullName evidence="7">2-oxoadipate dioxygenase/decarboxylase</fullName>
        <ecNumber evidence="7">1.13.11.93</ecNumber>
    </recommendedName>
    <alternativeName>
        <fullName evidence="8">2-hydroxyglutarate synthase</fullName>
    </alternativeName>
</protein>
<feature type="region of interest" description="Disordered" evidence="12">
    <location>
        <begin position="1658"/>
        <end position="1935"/>
    </location>
</feature>
<evidence type="ECO:0000256" key="1">
    <source>
        <dbReference type="ARBA" id="ARBA00001954"/>
    </source>
</evidence>
<dbReference type="Gene3D" id="3.10.20.70">
    <property type="entry name" value="Glutamine synthetase, N-terminal domain"/>
    <property type="match status" value="1"/>
</dbReference>
<feature type="domain" description="CID" evidence="15">
    <location>
        <begin position="1221"/>
        <end position="1366"/>
    </location>
</feature>
<dbReference type="Gene3D" id="6.10.140.420">
    <property type="match status" value="1"/>
</dbReference>
<gene>
    <name evidence="17" type="ORF">WJX84_002089</name>
</gene>
<evidence type="ECO:0000256" key="6">
    <source>
        <dbReference type="ARBA" id="ARBA00035013"/>
    </source>
</evidence>
<dbReference type="CDD" id="cd21371">
    <property type="entry name" value="cwf21_RRC1-like"/>
    <property type="match status" value="1"/>
</dbReference>
<feature type="region of interest" description="Disordered" evidence="12">
    <location>
        <begin position="1197"/>
        <end position="1220"/>
    </location>
</feature>
<feature type="domain" description="GS catalytic" evidence="16">
    <location>
        <begin position="107"/>
        <end position="452"/>
    </location>
</feature>
<keyword evidence="18" id="KW-1185">Reference proteome</keyword>
<dbReference type="InterPro" id="IPR013170">
    <property type="entry name" value="mRNA_splic_Cwf21_dom"/>
</dbReference>
<feature type="compositionally biased region" description="Basic residues" evidence="12">
    <location>
        <begin position="1852"/>
        <end position="1862"/>
    </location>
</feature>
<dbReference type="InterPro" id="IPR036651">
    <property type="entry name" value="Gln_synt_N_sf"/>
</dbReference>
<dbReference type="SUPFAM" id="SSF54928">
    <property type="entry name" value="RNA-binding domain, RBD"/>
    <property type="match status" value="1"/>
</dbReference>
<dbReference type="InterPro" id="IPR000504">
    <property type="entry name" value="RRM_dom"/>
</dbReference>
<dbReference type="InterPro" id="IPR047491">
    <property type="entry name" value="RRC1-like_cwf21"/>
</dbReference>
<dbReference type="SUPFAM" id="SSF54368">
    <property type="entry name" value="Glutamine synthetase, N-terminal domain"/>
    <property type="match status" value="1"/>
</dbReference>
<feature type="domain" description="SURP motif" evidence="14">
    <location>
        <begin position="1119"/>
        <end position="1162"/>
    </location>
</feature>
<dbReference type="InterPro" id="IPR006569">
    <property type="entry name" value="CID_dom"/>
</dbReference>
<dbReference type="GO" id="GO:0051213">
    <property type="term" value="F:dioxygenase activity"/>
    <property type="evidence" value="ECO:0007669"/>
    <property type="project" value="UniProtKB-KW"/>
</dbReference>
<dbReference type="InterPro" id="IPR035967">
    <property type="entry name" value="SWAP/Surp_sf"/>
</dbReference>
<evidence type="ECO:0000256" key="10">
    <source>
        <dbReference type="PROSITE-ProRule" id="PRU01331"/>
    </source>
</evidence>
<dbReference type="SMART" id="SM01230">
    <property type="entry name" value="Gln-synt_C"/>
    <property type="match status" value="1"/>
</dbReference>
<evidence type="ECO:0000256" key="8">
    <source>
        <dbReference type="ARBA" id="ARBA00035045"/>
    </source>
</evidence>
<evidence type="ECO:0000259" key="14">
    <source>
        <dbReference type="PROSITE" id="PS50128"/>
    </source>
</evidence>
<evidence type="ECO:0000259" key="16">
    <source>
        <dbReference type="PROSITE" id="PS51987"/>
    </source>
</evidence>
<dbReference type="Pfam" id="PF01805">
    <property type="entry name" value="Surp"/>
    <property type="match status" value="1"/>
</dbReference>
<dbReference type="GO" id="GO:0004356">
    <property type="term" value="F:glutamine synthetase activity"/>
    <property type="evidence" value="ECO:0007669"/>
    <property type="project" value="InterPro"/>
</dbReference>
<dbReference type="PROSITE" id="PS50102">
    <property type="entry name" value="RRM"/>
    <property type="match status" value="1"/>
</dbReference>
<feature type="compositionally biased region" description="Basic and acidic residues" evidence="12">
    <location>
        <begin position="926"/>
        <end position="943"/>
    </location>
</feature>
<feature type="region of interest" description="Disordered" evidence="12">
    <location>
        <begin position="926"/>
        <end position="954"/>
    </location>
</feature>
<proteinExistence type="inferred from homology"/>
<dbReference type="Gene3D" id="3.10.180.50">
    <property type="match status" value="1"/>
</dbReference>
<dbReference type="PROSITE" id="PS50128">
    <property type="entry name" value="SURP"/>
    <property type="match status" value="1"/>
</dbReference>
<feature type="compositionally biased region" description="Basic residues" evidence="12">
    <location>
        <begin position="1877"/>
        <end position="1886"/>
    </location>
</feature>
<dbReference type="InterPro" id="IPR000061">
    <property type="entry name" value="Surp"/>
</dbReference>
<dbReference type="Gene3D" id="1.10.10.790">
    <property type="entry name" value="Surp module"/>
    <property type="match status" value="1"/>
</dbReference>
<keyword evidence="5" id="KW-0408">Iron</keyword>
<dbReference type="EC" id="1.13.11.93" evidence="7"/>
<dbReference type="PROSITE" id="PS51987">
    <property type="entry name" value="GS_CATALYTIC"/>
    <property type="match status" value="1"/>
</dbReference>
<dbReference type="Pfam" id="PF00076">
    <property type="entry name" value="RRM_1"/>
    <property type="match status" value="1"/>
</dbReference>
<evidence type="ECO:0000256" key="12">
    <source>
        <dbReference type="SAM" id="MobiDB-lite"/>
    </source>
</evidence>
<dbReference type="InterPro" id="IPR014746">
    <property type="entry name" value="Gln_synth/guanido_kin_cat_dom"/>
</dbReference>
<dbReference type="SMART" id="SM00582">
    <property type="entry name" value="RPR"/>
    <property type="match status" value="1"/>
</dbReference>
<dbReference type="Gene3D" id="1.25.40.90">
    <property type="match status" value="1"/>
</dbReference>
<keyword evidence="3" id="KW-0223">Dioxygenase</keyword>
<evidence type="ECO:0000256" key="5">
    <source>
        <dbReference type="ARBA" id="ARBA00023004"/>
    </source>
</evidence>
<dbReference type="Proteomes" id="UP001485043">
    <property type="component" value="Unassembled WGS sequence"/>
</dbReference>
<evidence type="ECO:0000259" key="15">
    <source>
        <dbReference type="PROSITE" id="PS51391"/>
    </source>
</evidence>
<dbReference type="InterPro" id="IPR009770">
    <property type="entry name" value="HGLS"/>
</dbReference>
<organism evidence="17 18">
    <name type="scientific">Apatococcus fuscideae</name>
    <dbReference type="NCBI Taxonomy" id="2026836"/>
    <lineage>
        <taxon>Eukaryota</taxon>
        <taxon>Viridiplantae</taxon>
        <taxon>Chlorophyta</taxon>
        <taxon>core chlorophytes</taxon>
        <taxon>Trebouxiophyceae</taxon>
        <taxon>Chlorellales</taxon>
        <taxon>Chlorellaceae</taxon>
        <taxon>Apatococcus</taxon>
    </lineage>
</organism>
<dbReference type="PANTHER" id="PTHR23140:SF0">
    <property type="entry name" value="U2 SNRNP-ASSOCIATED SURP MOTIF-CONTAINING PROTEIN"/>
    <property type="match status" value="1"/>
</dbReference>
<name>A0AAW1T7Y5_9CHLO</name>
<feature type="compositionally biased region" description="Basic and acidic residues" evidence="12">
    <location>
        <begin position="1863"/>
        <end position="1873"/>
    </location>
</feature>
<feature type="region of interest" description="Disordered" evidence="12">
    <location>
        <begin position="1451"/>
        <end position="1490"/>
    </location>
</feature>
<dbReference type="Pfam" id="PF00120">
    <property type="entry name" value="Gln-synt_C"/>
    <property type="match status" value="1"/>
</dbReference>
<feature type="compositionally biased region" description="Low complexity" evidence="12">
    <location>
        <begin position="1567"/>
        <end position="1591"/>
    </location>
</feature>
<accession>A0AAW1T7Y5</accession>
<feature type="domain" description="RRM" evidence="13">
    <location>
        <begin position="964"/>
        <end position="1045"/>
    </location>
</feature>
<feature type="compositionally biased region" description="Basic and acidic residues" evidence="12">
    <location>
        <begin position="1093"/>
        <end position="1107"/>
    </location>
</feature>
<feature type="compositionally biased region" description="Basic and acidic residues" evidence="12">
    <location>
        <begin position="1682"/>
        <end position="1849"/>
    </location>
</feature>
<dbReference type="InterPro" id="IPR035979">
    <property type="entry name" value="RBD_domain_sf"/>
</dbReference>
<comment type="caution">
    <text evidence="17">The sequence shown here is derived from an EMBL/GenBank/DDBJ whole genome shotgun (WGS) entry which is preliminary data.</text>
</comment>
<dbReference type="Gene3D" id="3.30.590.10">
    <property type="entry name" value="Glutamine synthetase/guanido kinase, catalytic domain"/>
    <property type="match status" value="1"/>
</dbReference>
<evidence type="ECO:0000256" key="4">
    <source>
        <dbReference type="ARBA" id="ARBA00023002"/>
    </source>
</evidence>
<dbReference type="Pfam" id="PF04818">
    <property type="entry name" value="CID"/>
    <property type="match status" value="1"/>
</dbReference>
<dbReference type="GO" id="GO:0003723">
    <property type="term" value="F:RNA binding"/>
    <property type="evidence" value="ECO:0007669"/>
    <property type="project" value="UniProtKB-UniRule"/>
</dbReference>
<keyword evidence="4" id="KW-0560">Oxidoreductase</keyword>
<feature type="compositionally biased region" description="Basic and acidic residues" evidence="12">
    <location>
        <begin position="1916"/>
        <end position="1925"/>
    </location>
</feature>
<keyword evidence="2 9" id="KW-0694">RNA-binding</keyword>
<dbReference type="InterPro" id="IPR051485">
    <property type="entry name" value="SR-CTD_assoc_factor"/>
</dbReference>
<comment type="similarity">
    <text evidence="6">Belongs to the 2-oxoadipate dioxygenase/decarboxylase family.</text>
</comment>
<evidence type="ECO:0000259" key="13">
    <source>
        <dbReference type="PROSITE" id="PS50102"/>
    </source>
</evidence>
<feature type="region of interest" description="Disordered" evidence="12">
    <location>
        <begin position="1081"/>
        <end position="1107"/>
    </location>
</feature>
<feature type="compositionally biased region" description="Basic residues" evidence="12">
    <location>
        <begin position="1926"/>
        <end position="1935"/>
    </location>
</feature>
<evidence type="ECO:0000256" key="7">
    <source>
        <dbReference type="ARBA" id="ARBA00035023"/>
    </source>
</evidence>
<dbReference type="SUPFAM" id="SSF48464">
    <property type="entry name" value="ENTH/VHS domain"/>
    <property type="match status" value="1"/>
</dbReference>
<feature type="compositionally biased region" description="Polar residues" evidence="12">
    <location>
        <begin position="1451"/>
        <end position="1486"/>
    </location>
</feature>
<dbReference type="SMART" id="SM00360">
    <property type="entry name" value="RRM"/>
    <property type="match status" value="1"/>
</dbReference>